<comment type="caution">
    <text evidence="1">The sequence shown here is derived from an EMBL/GenBank/DDBJ whole genome shotgun (WGS) entry which is preliminary data.</text>
</comment>
<accession>A0AAW6TUC4</accession>
<name>A0AAW6TUC4_9BACT</name>
<dbReference type="EMBL" id="JASCXX010000009">
    <property type="protein sequence ID" value="MDI6449213.1"/>
    <property type="molecule type" value="Genomic_DNA"/>
</dbReference>
<dbReference type="InterPro" id="IPR043519">
    <property type="entry name" value="NT_sf"/>
</dbReference>
<organism evidence="1 2">
    <name type="scientific">Anaerobaca lacustris</name>
    <dbReference type="NCBI Taxonomy" id="3044600"/>
    <lineage>
        <taxon>Bacteria</taxon>
        <taxon>Pseudomonadati</taxon>
        <taxon>Planctomycetota</taxon>
        <taxon>Phycisphaerae</taxon>
        <taxon>Sedimentisphaerales</taxon>
        <taxon>Anaerobacaceae</taxon>
        <taxon>Anaerobaca</taxon>
    </lineage>
</organism>
<dbReference type="SUPFAM" id="SSF81301">
    <property type="entry name" value="Nucleotidyltransferase"/>
    <property type="match status" value="1"/>
</dbReference>
<evidence type="ECO:0000313" key="1">
    <source>
        <dbReference type="EMBL" id="MDI6449213.1"/>
    </source>
</evidence>
<gene>
    <name evidence="1" type="ORF">QJ522_09180</name>
</gene>
<proteinExistence type="predicted"/>
<sequence length="195" mass="21767">MSELREIQVLERLAEVLDALGIPYAIGGSIASSVYGTVRFTRDADIAILPFAAVADKFYARLKDEFYVSEEAMQQALGCCGSFNIVHYETAFKIDLFLLGPSEFEQQLLVRSRMVRLGETPESDLCFVSPEDVILLKLRRLSESDGFEESQWGDILGVLAIQGQALNFARLTEDARILGVEELFERAIAEAQTYV</sequence>
<evidence type="ECO:0000313" key="2">
    <source>
        <dbReference type="Proteomes" id="UP001431776"/>
    </source>
</evidence>
<dbReference type="Gene3D" id="3.30.460.40">
    <property type="match status" value="1"/>
</dbReference>
<dbReference type="Proteomes" id="UP001431776">
    <property type="component" value="Unassembled WGS sequence"/>
</dbReference>
<dbReference type="RefSeq" id="WP_349244620.1">
    <property type="nucleotide sequence ID" value="NZ_JASCXX010000009.1"/>
</dbReference>
<protein>
    <submittedName>
        <fullName evidence="1">Nucleotidyltransferase</fullName>
    </submittedName>
</protein>
<dbReference type="AlphaFoldDB" id="A0AAW6TUC4"/>
<keyword evidence="2" id="KW-1185">Reference proteome</keyword>
<reference evidence="1" key="1">
    <citation type="submission" date="2023-05" db="EMBL/GenBank/DDBJ databases">
        <title>Anaerotaeda fermentans gen. nov., sp. nov., a novel anaerobic planctomycete of the new family within the order Sedimentisphaerales isolated from Taman Peninsula, Russia.</title>
        <authorList>
            <person name="Khomyakova M.A."/>
            <person name="Merkel A.Y."/>
            <person name="Slobodkin A.I."/>
        </authorList>
    </citation>
    <scope>NUCLEOTIDE SEQUENCE</scope>
    <source>
        <strain evidence="1">M17dextr</strain>
    </source>
</reference>